<organism evidence="2 3">
    <name type="scientific">Rubellimicrobium mesophilum DSM 19309</name>
    <dbReference type="NCBI Taxonomy" id="442562"/>
    <lineage>
        <taxon>Bacteria</taxon>
        <taxon>Pseudomonadati</taxon>
        <taxon>Pseudomonadota</taxon>
        <taxon>Alphaproteobacteria</taxon>
        <taxon>Rhodobacterales</taxon>
        <taxon>Roseobacteraceae</taxon>
        <taxon>Rubellimicrobium</taxon>
    </lineage>
</organism>
<keyword evidence="2" id="KW-0560">Oxidoreductase</keyword>
<dbReference type="Pfam" id="PF01872">
    <property type="entry name" value="RibD_C"/>
    <property type="match status" value="1"/>
</dbReference>
<dbReference type="Gene3D" id="3.40.430.10">
    <property type="entry name" value="Dihydrofolate Reductase, subunit A"/>
    <property type="match status" value="1"/>
</dbReference>
<dbReference type="Proteomes" id="UP000019666">
    <property type="component" value="Unassembled WGS sequence"/>
</dbReference>
<dbReference type="EC" id="1.1.1.193" evidence="2"/>
<dbReference type="SUPFAM" id="SSF53597">
    <property type="entry name" value="Dihydrofolate reductase-like"/>
    <property type="match status" value="1"/>
</dbReference>
<protein>
    <submittedName>
        <fullName evidence="2">Diaminohydroxyphosphoribosylaminopyrimidine deaminase / 5-amino-6-uracil reductase</fullName>
        <ecNumber evidence="2">1.1.1.193</ecNumber>
        <ecNumber evidence="2">3.5.4.26</ecNumber>
    </submittedName>
</protein>
<feature type="domain" description="Bacterial bifunctional deaminase-reductase C-terminal" evidence="1">
    <location>
        <begin position="2"/>
        <end position="57"/>
    </location>
</feature>
<dbReference type="STRING" id="442562.Rumeso_02534"/>
<dbReference type="GO" id="GO:0008703">
    <property type="term" value="F:5-amino-6-(5-phosphoribosylamino)uracil reductase activity"/>
    <property type="evidence" value="ECO:0007669"/>
    <property type="project" value="UniProtKB-EC"/>
</dbReference>
<dbReference type="HOGENOM" id="CLU_2883163_0_0_5"/>
<dbReference type="InterPro" id="IPR024072">
    <property type="entry name" value="DHFR-like_dom_sf"/>
</dbReference>
<gene>
    <name evidence="2" type="ORF">Rumeso_02534</name>
</gene>
<proteinExistence type="predicted"/>
<evidence type="ECO:0000313" key="3">
    <source>
        <dbReference type="Proteomes" id="UP000019666"/>
    </source>
</evidence>
<dbReference type="InterPro" id="IPR002734">
    <property type="entry name" value="RibDG_C"/>
</dbReference>
<name>A0A017HNH0_9RHOB</name>
<keyword evidence="3" id="KW-1185">Reference proteome</keyword>
<keyword evidence="2" id="KW-0378">Hydrolase</keyword>
<dbReference type="AlphaFoldDB" id="A0A017HNH0"/>
<dbReference type="GO" id="GO:0009231">
    <property type="term" value="P:riboflavin biosynthetic process"/>
    <property type="evidence" value="ECO:0007669"/>
    <property type="project" value="InterPro"/>
</dbReference>
<evidence type="ECO:0000313" key="2">
    <source>
        <dbReference type="EMBL" id="EYD75916.1"/>
    </source>
</evidence>
<dbReference type="EC" id="3.5.4.26" evidence="2"/>
<evidence type="ECO:0000259" key="1">
    <source>
        <dbReference type="Pfam" id="PF01872"/>
    </source>
</evidence>
<dbReference type="EMBL" id="AOSK01000064">
    <property type="protein sequence ID" value="EYD75916.1"/>
    <property type="molecule type" value="Genomic_DNA"/>
</dbReference>
<comment type="caution">
    <text evidence="2">The sequence shown here is derived from an EMBL/GenBank/DDBJ whole genome shotgun (WGS) entry which is preliminary data.</text>
</comment>
<dbReference type="GO" id="GO:0008835">
    <property type="term" value="F:diaminohydroxyphosphoribosylaminopyrimidine deaminase activity"/>
    <property type="evidence" value="ECO:0007669"/>
    <property type="project" value="UniProtKB-EC"/>
</dbReference>
<sequence length="63" mass="6612">MAAGLLKAGLVDELVVFHAGLALGAEGRAMLGPLELGRLAEAPRLRLAEMRAVGGDAMSRWVR</sequence>
<reference evidence="2 3" key="1">
    <citation type="submission" date="2013-02" db="EMBL/GenBank/DDBJ databases">
        <authorList>
            <person name="Fiebig A."/>
            <person name="Goeker M."/>
            <person name="Klenk H.-P.P."/>
        </authorList>
    </citation>
    <scope>NUCLEOTIDE SEQUENCE [LARGE SCALE GENOMIC DNA]</scope>
    <source>
        <strain evidence="2 3">DSM 19309</strain>
    </source>
</reference>
<accession>A0A017HNH0</accession>